<feature type="domain" description="CHAT" evidence="1">
    <location>
        <begin position="309"/>
        <end position="492"/>
    </location>
</feature>
<name>B4VVB8_9CYAN</name>
<accession>B4VVB8</accession>
<evidence type="ECO:0000259" key="1">
    <source>
        <dbReference type="Pfam" id="PF12770"/>
    </source>
</evidence>
<protein>
    <submittedName>
        <fullName evidence="3">Uncharacterized protein</fullName>
    </submittedName>
</protein>
<dbReference type="EMBL" id="DS989854">
    <property type="protein sequence ID" value="EDX74228.1"/>
    <property type="molecule type" value="Genomic_DNA"/>
</dbReference>
<dbReference type="Pfam" id="PF12770">
    <property type="entry name" value="CHAT"/>
    <property type="match status" value="1"/>
</dbReference>
<sequence>MPKVFIIPHYHYKNQFSKFLSKANQTQESFEFYLLPPETENETPLRKTVADYTEILAFLDNQKKRMGLSLEDLLIAFYDGVITASEHGLTNLFIAGANREDPYPCTAAVSLKFISWGILEQKYDYSLQRHALFHLVMCTLIGAYTKVAAHQQTYGCLLDFNNQLVDFNRKLQMGYYLCSNNQSDCYAAMQSERYGKSIIRLGEVLRDDVDKEEVIKIIQNIQQIMTSNELGNILDRIVNGQHTEADIATLHRLLSEGKHERLLQVGKYHVNIGQGQDIKVGDRVYQGLDAEAVREVVRAVLQGYNASDIRGIVRSVLKEDFPNMAQPDHSQSSLQKTILVLASSPKNEARLRLDQEVREIDEGLRRSQQRDKFTLQQRWAVRPDDLRRALLDLNPQIVHFCGHGSGEDGLVLEDNAGLAQLVPTQALANLFKRFATRGLECVVLNACYAEVQANAIAEHIDYVVGMNSSIGDKAAIKFAVGFYDELGAGYSYEDAYHGGCDAIALQGIPEEHIPVLKQLKKKSN</sequence>
<keyword evidence="4" id="KW-1185">Reference proteome</keyword>
<dbReference type="STRING" id="118168.MC7420_4213"/>
<organism evidence="3 4">
    <name type="scientific">Coleofasciculus chthonoplastes PCC 7420</name>
    <dbReference type="NCBI Taxonomy" id="118168"/>
    <lineage>
        <taxon>Bacteria</taxon>
        <taxon>Bacillati</taxon>
        <taxon>Cyanobacteriota</taxon>
        <taxon>Cyanophyceae</taxon>
        <taxon>Coleofasciculales</taxon>
        <taxon>Coleofasciculaceae</taxon>
        <taxon>Coleofasciculus</taxon>
    </lineage>
</organism>
<gene>
    <name evidence="3" type="ORF">MC7420_4213</name>
</gene>
<proteinExistence type="predicted"/>
<dbReference type="Proteomes" id="UP000003835">
    <property type="component" value="Unassembled WGS sequence"/>
</dbReference>
<dbReference type="InterPro" id="IPR045429">
    <property type="entry name" value="EAD10"/>
</dbReference>
<dbReference type="RefSeq" id="WP_006102533.1">
    <property type="nucleotide sequence ID" value="NZ_DS989854.1"/>
</dbReference>
<dbReference type="InterPro" id="IPR024983">
    <property type="entry name" value="CHAT_dom"/>
</dbReference>
<evidence type="ECO:0000313" key="3">
    <source>
        <dbReference type="EMBL" id="EDX74228.1"/>
    </source>
</evidence>
<reference evidence="3 4" key="1">
    <citation type="submission" date="2008-07" db="EMBL/GenBank/DDBJ databases">
        <authorList>
            <person name="Tandeau de Marsac N."/>
            <person name="Ferriera S."/>
            <person name="Johnson J."/>
            <person name="Kravitz S."/>
            <person name="Beeson K."/>
            <person name="Sutton G."/>
            <person name="Rogers Y.-H."/>
            <person name="Friedman R."/>
            <person name="Frazier M."/>
            <person name="Venter J.C."/>
        </authorList>
    </citation>
    <scope>NUCLEOTIDE SEQUENCE [LARGE SCALE GENOMIC DNA]</scope>
    <source>
        <strain evidence="3 4">PCC 7420</strain>
    </source>
</reference>
<dbReference type="HOGENOM" id="CLU_519457_0_0_3"/>
<feature type="domain" description="Effector-associated" evidence="2">
    <location>
        <begin position="226"/>
        <end position="300"/>
    </location>
</feature>
<dbReference type="AlphaFoldDB" id="B4VVB8"/>
<evidence type="ECO:0000259" key="2">
    <source>
        <dbReference type="Pfam" id="PF19954"/>
    </source>
</evidence>
<evidence type="ECO:0000313" key="4">
    <source>
        <dbReference type="Proteomes" id="UP000003835"/>
    </source>
</evidence>
<dbReference type="Pfam" id="PF19954">
    <property type="entry name" value="EAD10"/>
    <property type="match status" value="1"/>
</dbReference>
<dbReference type="eggNOG" id="COG1672">
    <property type="taxonomic scope" value="Bacteria"/>
</dbReference>